<protein>
    <submittedName>
        <fullName evidence="2">Uncharacterized protein</fullName>
    </submittedName>
</protein>
<keyword evidence="1" id="KW-0732">Signal</keyword>
<dbReference type="Proteomes" id="UP001472866">
    <property type="component" value="Chromosome 01"/>
</dbReference>
<proteinExistence type="predicted"/>
<feature type="chain" id="PRO_5043702318" evidence="1">
    <location>
        <begin position="27"/>
        <end position="307"/>
    </location>
</feature>
<keyword evidence="3" id="KW-1185">Reference proteome</keyword>
<feature type="signal peptide" evidence="1">
    <location>
        <begin position="1"/>
        <end position="26"/>
    </location>
</feature>
<gene>
    <name evidence="2" type="ORF">HKI87_01g04970</name>
</gene>
<name>A0AAX4NXZ0_9CHLO</name>
<dbReference type="AlphaFoldDB" id="A0AAX4NXZ0"/>
<accession>A0AAX4NXZ0</accession>
<evidence type="ECO:0000313" key="2">
    <source>
        <dbReference type="EMBL" id="WZN58972.1"/>
    </source>
</evidence>
<dbReference type="EMBL" id="CP151501">
    <property type="protein sequence ID" value="WZN58972.1"/>
    <property type="molecule type" value="Genomic_DNA"/>
</dbReference>
<sequence length="307" mass="32919">MKQRGITALALGLLLVAGVLPREADAALGAVLGFALPGWAGGNLADPDGDGRNIFGLNGLEGTIVSGLFNTHVTNAVVGAQRALRAPQGGPPPRAPQTQGMVLVEQARRYADERRAYEKVLGRANEVMEVLAQKQLECESDFADVCQEASFPTVDTHIFQASTLEDFDSSELECRCVPAVALEMAFGDQITGGFNETSLKFALATELGVNPRRVRVVDATFADGVFRAAVKILPNLKEYYETLESDEAVVAAFGGLQASQQVFHAEVLAVLESLLSSRYLEGYGGFDYTVRAPVEACTTEEYPLLCQ</sequence>
<reference evidence="2 3" key="1">
    <citation type="submission" date="2024-03" db="EMBL/GenBank/DDBJ databases">
        <title>Complete genome sequence of the green alga Chloropicon roscoffensis RCC1871.</title>
        <authorList>
            <person name="Lemieux C."/>
            <person name="Pombert J.-F."/>
            <person name="Otis C."/>
            <person name="Turmel M."/>
        </authorList>
    </citation>
    <scope>NUCLEOTIDE SEQUENCE [LARGE SCALE GENOMIC DNA]</scope>
    <source>
        <strain evidence="2 3">RCC1871</strain>
    </source>
</reference>
<evidence type="ECO:0000256" key="1">
    <source>
        <dbReference type="SAM" id="SignalP"/>
    </source>
</evidence>
<organism evidence="2 3">
    <name type="scientific">Chloropicon roscoffensis</name>
    <dbReference type="NCBI Taxonomy" id="1461544"/>
    <lineage>
        <taxon>Eukaryota</taxon>
        <taxon>Viridiplantae</taxon>
        <taxon>Chlorophyta</taxon>
        <taxon>Chloropicophyceae</taxon>
        <taxon>Chloropicales</taxon>
        <taxon>Chloropicaceae</taxon>
        <taxon>Chloropicon</taxon>
    </lineage>
</organism>
<evidence type="ECO:0000313" key="3">
    <source>
        <dbReference type="Proteomes" id="UP001472866"/>
    </source>
</evidence>